<dbReference type="InterPro" id="IPR017871">
    <property type="entry name" value="ABC_transporter-like_CS"/>
</dbReference>
<dbReference type="SUPFAM" id="SSF52540">
    <property type="entry name" value="P-loop containing nucleoside triphosphate hydrolases"/>
    <property type="match status" value="1"/>
</dbReference>
<gene>
    <name evidence="14" type="ORF">F8M49_01390</name>
</gene>
<evidence type="ECO:0000256" key="11">
    <source>
        <dbReference type="SAM" id="Phobius"/>
    </source>
</evidence>
<feature type="domain" description="ABC transporter" evidence="12">
    <location>
        <begin position="568"/>
        <end position="802"/>
    </location>
</feature>
<dbReference type="PROSITE" id="PS50893">
    <property type="entry name" value="ABC_TRANSPORTER_2"/>
    <property type="match status" value="1"/>
</dbReference>
<feature type="transmembrane region" description="Helical" evidence="11">
    <location>
        <begin position="421"/>
        <end position="441"/>
    </location>
</feature>
<dbReference type="CDD" id="cd06550">
    <property type="entry name" value="TM_ABC_iron-siderophores_like"/>
    <property type="match status" value="1"/>
</dbReference>
<feature type="transmembrane region" description="Helical" evidence="11">
    <location>
        <begin position="334"/>
        <end position="367"/>
    </location>
</feature>
<keyword evidence="4" id="KW-1003">Cell membrane</keyword>
<dbReference type="SUPFAM" id="SSF53807">
    <property type="entry name" value="Helical backbone' metal receptor"/>
    <property type="match status" value="1"/>
</dbReference>
<keyword evidence="3" id="KW-0813">Transport</keyword>
<dbReference type="InterPro" id="IPR003439">
    <property type="entry name" value="ABC_transporter-like_ATP-bd"/>
</dbReference>
<evidence type="ECO:0000256" key="7">
    <source>
        <dbReference type="ARBA" id="ARBA00022840"/>
    </source>
</evidence>
<dbReference type="InterPro" id="IPR000522">
    <property type="entry name" value="ABC_transptr_permease_BtuC"/>
</dbReference>
<evidence type="ECO:0000259" key="13">
    <source>
        <dbReference type="PROSITE" id="PS50983"/>
    </source>
</evidence>
<name>A0ABU3WK90_9NOCA</name>
<dbReference type="Gene3D" id="3.40.50.300">
    <property type="entry name" value="P-loop containing nucleotide triphosphate hydrolases"/>
    <property type="match status" value="1"/>
</dbReference>
<protein>
    <submittedName>
        <fullName evidence="14">Iron chelate uptake ABC transporter family permease subunit</fullName>
    </submittedName>
</protein>
<feature type="transmembrane region" description="Helical" evidence="11">
    <location>
        <begin position="536"/>
        <end position="556"/>
    </location>
</feature>
<feature type="domain" description="Fe/B12 periplasmic-binding" evidence="13">
    <location>
        <begin position="1"/>
        <end position="218"/>
    </location>
</feature>
<dbReference type="InterPro" id="IPR027417">
    <property type="entry name" value="P-loop_NTPase"/>
</dbReference>
<dbReference type="CDD" id="cd03214">
    <property type="entry name" value="ABC_Iron-Siderophores_B12_Hemin"/>
    <property type="match status" value="1"/>
</dbReference>
<dbReference type="Pfam" id="PF01032">
    <property type="entry name" value="FecCD"/>
    <property type="match status" value="1"/>
</dbReference>
<evidence type="ECO:0000313" key="14">
    <source>
        <dbReference type="EMBL" id="MDV2474401.1"/>
    </source>
</evidence>
<feature type="compositionally biased region" description="Basic residues" evidence="10">
    <location>
        <begin position="179"/>
        <end position="189"/>
    </location>
</feature>
<dbReference type="InterPro" id="IPR003593">
    <property type="entry name" value="AAA+_ATPase"/>
</dbReference>
<dbReference type="InterPro" id="IPR002491">
    <property type="entry name" value="ABC_transptr_periplasmic_BD"/>
</dbReference>
<dbReference type="PROSITE" id="PS50983">
    <property type="entry name" value="FE_B12_PBP"/>
    <property type="match status" value="1"/>
</dbReference>
<evidence type="ECO:0000256" key="10">
    <source>
        <dbReference type="SAM" id="MobiDB-lite"/>
    </source>
</evidence>
<keyword evidence="6" id="KW-0547">Nucleotide-binding</keyword>
<evidence type="ECO:0000259" key="12">
    <source>
        <dbReference type="PROSITE" id="PS50893"/>
    </source>
</evidence>
<feature type="transmembrane region" description="Helical" evidence="11">
    <location>
        <begin position="379"/>
        <end position="401"/>
    </location>
</feature>
<keyword evidence="9 11" id="KW-0472">Membrane</keyword>
<feature type="transmembrane region" description="Helical" evidence="11">
    <location>
        <begin position="509"/>
        <end position="529"/>
    </location>
</feature>
<comment type="similarity">
    <text evidence="2">Belongs to the binding-protein-dependent transport system permease family. FecCD subfamily.</text>
</comment>
<evidence type="ECO:0000256" key="1">
    <source>
        <dbReference type="ARBA" id="ARBA00004651"/>
    </source>
</evidence>
<dbReference type="Pfam" id="PF01497">
    <property type="entry name" value="Peripla_BP_2"/>
    <property type="match status" value="1"/>
</dbReference>
<dbReference type="Pfam" id="PF00005">
    <property type="entry name" value="ABC_tran"/>
    <property type="match status" value="1"/>
</dbReference>
<evidence type="ECO:0000256" key="6">
    <source>
        <dbReference type="ARBA" id="ARBA00022741"/>
    </source>
</evidence>
<feature type="transmembrane region" description="Helical" evidence="11">
    <location>
        <begin position="468"/>
        <end position="497"/>
    </location>
</feature>
<dbReference type="SUPFAM" id="SSF81345">
    <property type="entry name" value="ABC transporter involved in vitamin B12 uptake, BtuC"/>
    <property type="match status" value="1"/>
</dbReference>
<evidence type="ECO:0000313" key="15">
    <source>
        <dbReference type="Proteomes" id="UP001275440"/>
    </source>
</evidence>
<dbReference type="PROSITE" id="PS00211">
    <property type="entry name" value="ABC_TRANSPORTER_1"/>
    <property type="match status" value="1"/>
</dbReference>
<organism evidence="14 15">
    <name type="scientific">Rhodococcus zopfii</name>
    <dbReference type="NCBI Taxonomy" id="43772"/>
    <lineage>
        <taxon>Bacteria</taxon>
        <taxon>Bacillati</taxon>
        <taxon>Actinomycetota</taxon>
        <taxon>Actinomycetes</taxon>
        <taxon>Mycobacteriales</taxon>
        <taxon>Nocardiaceae</taxon>
        <taxon>Rhodococcus</taxon>
    </lineage>
</organism>
<comment type="caution">
    <text evidence="14">The sequence shown here is derived from an EMBL/GenBank/DDBJ whole genome shotgun (WGS) entry which is preliminary data.</text>
</comment>
<evidence type="ECO:0000256" key="2">
    <source>
        <dbReference type="ARBA" id="ARBA00007935"/>
    </source>
</evidence>
<dbReference type="Gene3D" id="3.40.50.1980">
    <property type="entry name" value="Nitrogenase molybdenum iron protein domain"/>
    <property type="match status" value="2"/>
</dbReference>
<accession>A0ABU3WK90</accession>
<evidence type="ECO:0000256" key="4">
    <source>
        <dbReference type="ARBA" id="ARBA00022475"/>
    </source>
</evidence>
<keyword evidence="7" id="KW-0067">ATP-binding</keyword>
<feature type="transmembrane region" description="Helical" evidence="11">
    <location>
        <begin position="229"/>
        <end position="254"/>
    </location>
</feature>
<dbReference type="SMART" id="SM00382">
    <property type="entry name" value="AAA"/>
    <property type="match status" value="1"/>
</dbReference>
<evidence type="ECO:0000256" key="8">
    <source>
        <dbReference type="ARBA" id="ARBA00022989"/>
    </source>
</evidence>
<keyword evidence="15" id="KW-1185">Reference proteome</keyword>
<dbReference type="EMBL" id="WBMO01000001">
    <property type="protein sequence ID" value="MDV2474401.1"/>
    <property type="molecule type" value="Genomic_DNA"/>
</dbReference>
<feature type="region of interest" description="Disordered" evidence="10">
    <location>
        <begin position="173"/>
        <end position="219"/>
    </location>
</feature>
<evidence type="ECO:0000256" key="5">
    <source>
        <dbReference type="ARBA" id="ARBA00022692"/>
    </source>
</evidence>
<dbReference type="Proteomes" id="UP001275440">
    <property type="component" value="Unassembled WGS sequence"/>
</dbReference>
<dbReference type="PANTHER" id="PTHR30472">
    <property type="entry name" value="FERRIC ENTEROBACTIN TRANSPORT SYSTEM PERMEASE PROTEIN"/>
    <property type="match status" value="1"/>
</dbReference>
<dbReference type="Gene3D" id="1.10.3470.10">
    <property type="entry name" value="ABC transporter involved in vitamin B12 uptake, BtuC"/>
    <property type="match status" value="1"/>
</dbReference>
<comment type="subcellular location">
    <subcellularLocation>
        <location evidence="1">Cell membrane</location>
        <topology evidence="1">Multi-pass membrane protein</topology>
    </subcellularLocation>
</comment>
<reference evidence="14 15" key="1">
    <citation type="submission" date="2019-10" db="EMBL/GenBank/DDBJ databases">
        <title>Draft Genome Assembly of Rhodococcus zopfii DSM44189.</title>
        <authorList>
            <person name="Sutton J.M."/>
            <person name="Akob D.M."/>
            <person name="Bushman T.J."/>
        </authorList>
    </citation>
    <scope>NUCLEOTIDE SEQUENCE [LARGE SCALE GENOMIC DNA]</scope>
    <source>
        <strain evidence="14 15">DSM 44189</strain>
    </source>
</reference>
<dbReference type="PANTHER" id="PTHR30472:SF25">
    <property type="entry name" value="ABC TRANSPORTER PERMEASE PROTEIN MJ0876-RELATED"/>
    <property type="match status" value="1"/>
</dbReference>
<sequence length="824" mass="86443">MPVTGLSGYTPNVEAILGYEPDLVVATDDNGDVVAGLAKAGVPTLLLPAPDTLDDIYTQIEQVGAATGHIGDSAELAASMRSDIEQILTTVPERDQPLSYYHELDDTFYTITDDTFLGYLYGLVGLRSIATGPDAYPQLSAEYIVESDPDLIFLADGQCCGVTPETVAARAGWGGIDRRPRRPRPRAGRGHREPLGSAGRGSAPRPRRDGGRTSRRAAHVVTRAPRRRVLVLSGALLVLIAALLVGILVGPAGLTVRGVLLELLDALPFVDVDSGLSTRQQAILWNIRMPRASCWGRWSARCSRLPAPPTRGVFRNPLADPYLLGVSSGAGLGATLAIALGGVLGMAGVPVAAFVGGLLAVAATYALGRTAGGARSEVVIILAGVAVAAFANAAQTFALQLSDDSLRQVYTWLLGRLATDGWSDVVVVLPYVAIAAAVVLLHRRTLDVMGVGDVEAASLGVHPARVRLVLVCVATLGTAAVVSVSGLIGFVGIVVPHAVRLLVGPGHRMLLPLSLMAGAAFLVLADVVARTVMSPAELPIGVVTAAIGAPFFLLVLRRSRGGGPVTEVQCRSVVVERDGVRVVDSVDLVVQQGEWVSILGPNGAGKTTLLHALAGLVPSSGDVRIAGLTPGAGRRAIARVVALMPQRPVVPEGVTVRELIRLGRTPHIPRFATDTPNDRAVVDSVIDRLGLESLASRPATELSGGELQRVVLGRALAQQPRVLLLDEPTSALDIGHQQQVLDLIDSLRRDGDLTVLAAMHDLTSAAQYGERLVLLDSGRVVADGPPAQVLTPERIGDVYGARVEILDRPGGFAVLPLRRPPKEM</sequence>
<proteinExistence type="inferred from homology"/>
<keyword evidence="8 11" id="KW-1133">Transmembrane helix</keyword>
<keyword evidence="5 11" id="KW-0812">Transmembrane</keyword>
<evidence type="ECO:0000256" key="3">
    <source>
        <dbReference type="ARBA" id="ARBA00022448"/>
    </source>
</evidence>
<dbReference type="InterPro" id="IPR037294">
    <property type="entry name" value="ABC_BtuC-like"/>
</dbReference>
<evidence type="ECO:0000256" key="9">
    <source>
        <dbReference type="ARBA" id="ARBA00023136"/>
    </source>
</evidence>